<dbReference type="EMBL" id="ABOX02000044">
    <property type="protein sequence ID" value="EEF58392.1"/>
    <property type="molecule type" value="Genomic_DNA"/>
</dbReference>
<keyword evidence="3" id="KW-1185">Reference proteome</keyword>
<sequence>MAVPVAHGASTKPNIIFILADDLGYGDVGCFYQNSRPSPQPRMYTPQLDAMAGQGMMFLQHYSASPVCAPARASLLLGQNQGNCVIRDNQFDKALPNNHTLATVLKQSGYYCEAIGKWGLAGQANVPPDFYSDVTNTVPGYPLQHGFDEFFGFVDHAAGHVYYHDAAHALFYNYTNVTTDYANVYSTDLFFARAKKFISDHEASNPGQPFFLYLAPTAVHSGLQVPGGPYPPGSGASGGLQWPLTPTPATRDTWIHPDYTNAVTTTNYFNDVITSTNWNDTMKRYATIDRRLDDGVGDLLQLLRDLNIGTNTLVIFSSDNGPANENDFGSYTSDPRYFDSWANMDGIKRDLWEAGVREPTIAWWPGTVAANTTNNAVSAFWDWLPTFADLVGEPTPGESDGVSLVPTLTRSGTQRTRGIWYFEYNYNGSFGVDGGSNGLFARKGVTARSQLQSVRSNNFVAVRYDIKTPTDPFRLYDVVHDPHQDTNIAAFATNAPLLTTLSNYVAQARMPNASAPRPYDSELMPAVTNVLVNPGLAYAVYSGSWPWVPDLDALTPISTGTATGLDLSVASLPTNYGISFEGFITIPADGSYTFYVTDDSGAEMWIHDAHVIDDDFDRTGATVHNSILLKAGLHPFRLYYRHGSGAASLQLQYSGPGIITQTVPTAMFSRNSTNGTAESIALNDSASTPQNTPVTINILANDIAGSGPGPLTIVSVGSPLAGTALTNAIGQIIYTPNASFLGNDTFTYTMTDGASVSTATVQVGVYYSDGMVWFPFDQTSGLTTIDANGGYTGSLIGFDNDPAEWVPGKWNRALEFDGNNYVDIAGFSGILGSSPRTVAAWVNTTSTAQQPVIAWGPNANGNKWSFLVENGHARIEITSGYLEGTRIVNDGLWHFIACSYNNNFTSITNAKLYVDGTPETSFTTKKTFAVNTTSNGDVTIGLDTQGRNFIGMIDEPRIYNTALTDAQILSLCNATDQSAAAWHRRYYGNAAINWSAPDSAGHPRLLDYALGVEPWESSGAQLGIQLSVVNNTVLVRFQSWTPGTSELTYQLLSSTDLVHWAPWNGTRMAPEPSIKTGMETTLYQGPISTTNATFIRLQVALP</sequence>
<dbReference type="PANTHER" id="PTHR43751:SF3">
    <property type="entry name" value="SULFATASE N-TERMINAL DOMAIN-CONTAINING PROTEIN"/>
    <property type="match status" value="1"/>
</dbReference>
<protein>
    <submittedName>
        <fullName evidence="2">Sulfatase</fullName>
    </submittedName>
</protein>
<dbReference type="Gene3D" id="2.60.120.200">
    <property type="match status" value="1"/>
</dbReference>
<evidence type="ECO:0000313" key="2">
    <source>
        <dbReference type="EMBL" id="EEF58392.1"/>
    </source>
</evidence>
<dbReference type="SUPFAM" id="SSF53649">
    <property type="entry name" value="Alkaline phosphatase-like"/>
    <property type="match status" value="1"/>
</dbReference>
<dbReference type="Gene3D" id="3.40.720.10">
    <property type="entry name" value="Alkaline Phosphatase, subunit A"/>
    <property type="match status" value="1"/>
</dbReference>
<reference evidence="2 3" key="1">
    <citation type="journal article" date="2011" name="J. Bacteriol.">
        <title>Genome sequence of 'Pedosphaera parvula' Ellin514, an aerobic Verrucomicrobial isolate from pasture soil.</title>
        <authorList>
            <person name="Kant R."/>
            <person name="van Passel M.W."/>
            <person name="Sangwan P."/>
            <person name="Palva A."/>
            <person name="Lucas S."/>
            <person name="Copeland A."/>
            <person name="Lapidus A."/>
            <person name="Glavina Del Rio T."/>
            <person name="Dalin E."/>
            <person name="Tice H."/>
            <person name="Bruce D."/>
            <person name="Goodwin L."/>
            <person name="Pitluck S."/>
            <person name="Chertkov O."/>
            <person name="Larimer F.W."/>
            <person name="Land M.L."/>
            <person name="Hauser L."/>
            <person name="Brettin T.S."/>
            <person name="Detter J.C."/>
            <person name="Han S."/>
            <person name="de Vos W.M."/>
            <person name="Janssen P.H."/>
            <person name="Smidt H."/>
        </authorList>
    </citation>
    <scope>NUCLEOTIDE SEQUENCE [LARGE SCALE GENOMIC DNA]</scope>
    <source>
        <strain evidence="2 3">Ellin514</strain>
    </source>
</reference>
<dbReference type="SUPFAM" id="SSF49899">
    <property type="entry name" value="Concanavalin A-like lectins/glucanases"/>
    <property type="match status" value="1"/>
</dbReference>
<evidence type="ECO:0000259" key="1">
    <source>
        <dbReference type="PROSITE" id="PS51820"/>
    </source>
</evidence>
<dbReference type="Pfam" id="PF17963">
    <property type="entry name" value="Big_9"/>
    <property type="match status" value="1"/>
</dbReference>
<dbReference type="Gene3D" id="2.60.120.380">
    <property type="match status" value="1"/>
</dbReference>
<dbReference type="Gene3D" id="2.60.40.2810">
    <property type="match status" value="1"/>
</dbReference>
<name>B9XP36_PEDPL</name>
<feature type="domain" description="PA14" evidence="1">
    <location>
        <begin position="531"/>
        <end position="667"/>
    </location>
</feature>
<dbReference type="STRING" id="320771.Cflav_PD6135"/>
<dbReference type="Proteomes" id="UP000003688">
    <property type="component" value="Unassembled WGS sequence"/>
</dbReference>
<proteinExistence type="predicted"/>
<comment type="caution">
    <text evidence="2">The sequence shown here is derived from an EMBL/GenBank/DDBJ whole genome shotgun (WGS) entry which is preliminary data.</text>
</comment>
<dbReference type="Pfam" id="PF00884">
    <property type="entry name" value="Sulfatase"/>
    <property type="match status" value="1"/>
</dbReference>
<dbReference type="Pfam" id="PF07691">
    <property type="entry name" value="PA14"/>
    <property type="match status" value="1"/>
</dbReference>
<dbReference type="SMART" id="SM00758">
    <property type="entry name" value="PA14"/>
    <property type="match status" value="1"/>
</dbReference>
<dbReference type="AlphaFoldDB" id="B9XP36"/>
<dbReference type="InterPro" id="IPR013320">
    <property type="entry name" value="ConA-like_dom_sf"/>
</dbReference>
<accession>B9XP36</accession>
<dbReference type="PANTHER" id="PTHR43751">
    <property type="entry name" value="SULFATASE"/>
    <property type="match status" value="1"/>
</dbReference>
<dbReference type="InterPro" id="IPR037524">
    <property type="entry name" value="PA14/GLEYA"/>
</dbReference>
<evidence type="ECO:0000313" key="3">
    <source>
        <dbReference type="Proteomes" id="UP000003688"/>
    </source>
</evidence>
<gene>
    <name evidence="2" type="ORF">Cflav_PD6135</name>
</gene>
<dbReference type="Pfam" id="PF13385">
    <property type="entry name" value="Laminin_G_3"/>
    <property type="match status" value="1"/>
</dbReference>
<dbReference type="SUPFAM" id="SSF56988">
    <property type="entry name" value="Anthrax protective antigen"/>
    <property type="match status" value="1"/>
</dbReference>
<dbReference type="InterPro" id="IPR011658">
    <property type="entry name" value="PA14_dom"/>
</dbReference>
<organism evidence="2 3">
    <name type="scientific">Pedosphaera parvula (strain Ellin514)</name>
    <dbReference type="NCBI Taxonomy" id="320771"/>
    <lineage>
        <taxon>Bacteria</taxon>
        <taxon>Pseudomonadati</taxon>
        <taxon>Verrucomicrobiota</taxon>
        <taxon>Pedosphaerae</taxon>
        <taxon>Pedosphaerales</taxon>
        <taxon>Pedosphaeraceae</taxon>
        <taxon>Pedosphaera</taxon>
    </lineage>
</organism>
<dbReference type="PROSITE" id="PS51820">
    <property type="entry name" value="PA14"/>
    <property type="match status" value="1"/>
</dbReference>
<dbReference type="InterPro" id="IPR000917">
    <property type="entry name" value="Sulfatase_N"/>
</dbReference>
<dbReference type="InterPro" id="IPR052701">
    <property type="entry name" value="GAG_Ulvan_Degrading_Sulfatases"/>
</dbReference>
<dbReference type="InterPro" id="IPR017850">
    <property type="entry name" value="Alkaline_phosphatase_core_sf"/>
</dbReference>